<feature type="region of interest" description="Disordered" evidence="1">
    <location>
        <begin position="1279"/>
        <end position="1356"/>
    </location>
</feature>
<feature type="compositionally biased region" description="Basic residues" evidence="1">
    <location>
        <begin position="1740"/>
        <end position="1754"/>
    </location>
</feature>
<feature type="region of interest" description="Disordered" evidence="1">
    <location>
        <begin position="112"/>
        <end position="167"/>
    </location>
</feature>
<feature type="region of interest" description="Disordered" evidence="1">
    <location>
        <begin position="534"/>
        <end position="565"/>
    </location>
</feature>
<feature type="compositionally biased region" description="Basic and acidic residues" evidence="1">
    <location>
        <begin position="463"/>
        <end position="472"/>
    </location>
</feature>
<dbReference type="HOGENOM" id="CLU_237973_0_0_1"/>
<feature type="region of interest" description="Disordered" evidence="1">
    <location>
        <begin position="260"/>
        <end position="371"/>
    </location>
</feature>
<feature type="compositionally biased region" description="Basic and acidic residues" evidence="1">
    <location>
        <begin position="284"/>
        <end position="295"/>
    </location>
</feature>
<feature type="region of interest" description="Disordered" evidence="1">
    <location>
        <begin position="181"/>
        <end position="238"/>
    </location>
</feature>
<feature type="compositionally biased region" description="Basic and acidic residues" evidence="1">
    <location>
        <begin position="1306"/>
        <end position="1317"/>
    </location>
</feature>
<feature type="compositionally biased region" description="Acidic residues" evidence="1">
    <location>
        <begin position="396"/>
        <end position="407"/>
    </location>
</feature>
<feature type="compositionally biased region" description="Basic and acidic residues" evidence="1">
    <location>
        <begin position="925"/>
        <end position="936"/>
    </location>
</feature>
<dbReference type="EMBL" id="KN838539">
    <property type="protein sequence ID" value="KIK09273.1"/>
    <property type="molecule type" value="Genomic_DNA"/>
</dbReference>
<feature type="compositionally biased region" description="Acidic residues" evidence="1">
    <location>
        <begin position="822"/>
        <end position="839"/>
    </location>
</feature>
<name>A0A0C9YMQ4_9AGAR</name>
<reference evidence="3" key="2">
    <citation type="submission" date="2015-01" db="EMBL/GenBank/DDBJ databases">
        <title>Evolutionary Origins and Diversification of the Mycorrhizal Mutualists.</title>
        <authorList>
            <consortium name="DOE Joint Genome Institute"/>
            <consortium name="Mycorrhizal Genomics Consortium"/>
            <person name="Kohler A."/>
            <person name="Kuo A."/>
            <person name="Nagy L.G."/>
            <person name="Floudas D."/>
            <person name="Copeland A."/>
            <person name="Barry K.W."/>
            <person name="Cichocki N."/>
            <person name="Veneault-Fourrey C."/>
            <person name="LaButti K."/>
            <person name="Lindquist E.A."/>
            <person name="Lipzen A."/>
            <person name="Lundell T."/>
            <person name="Morin E."/>
            <person name="Murat C."/>
            <person name="Riley R."/>
            <person name="Ohm R."/>
            <person name="Sun H."/>
            <person name="Tunlid A."/>
            <person name="Henrissat B."/>
            <person name="Grigoriev I.V."/>
            <person name="Hibbett D.S."/>
            <person name="Martin F."/>
        </authorList>
    </citation>
    <scope>NUCLEOTIDE SEQUENCE [LARGE SCALE GENOMIC DNA]</scope>
    <source>
        <strain evidence="3">LaAM-08-1</strain>
    </source>
</reference>
<feature type="compositionally biased region" description="Polar residues" evidence="1">
    <location>
        <begin position="474"/>
        <end position="486"/>
    </location>
</feature>
<accession>A0A0C9YMQ4</accession>
<reference evidence="2 3" key="1">
    <citation type="submission" date="2014-04" db="EMBL/GenBank/DDBJ databases">
        <authorList>
            <consortium name="DOE Joint Genome Institute"/>
            <person name="Kuo A."/>
            <person name="Kohler A."/>
            <person name="Nagy L.G."/>
            <person name="Floudas D."/>
            <person name="Copeland A."/>
            <person name="Barry K.W."/>
            <person name="Cichocki N."/>
            <person name="Veneault-Fourrey C."/>
            <person name="LaButti K."/>
            <person name="Lindquist E.A."/>
            <person name="Lipzen A."/>
            <person name="Lundell T."/>
            <person name="Morin E."/>
            <person name="Murat C."/>
            <person name="Sun H."/>
            <person name="Tunlid A."/>
            <person name="Henrissat B."/>
            <person name="Grigoriev I.V."/>
            <person name="Hibbett D.S."/>
            <person name="Martin F."/>
            <person name="Nordberg H.P."/>
            <person name="Cantor M.N."/>
            <person name="Hua S.X."/>
        </authorList>
    </citation>
    <scope>NUCLEOTIDE SEQUENCE [LARGE SCALE GENOMIC DNA]</scope>
    <source>
        <strain evidence="2 3">LaAM-08-1</strain>
    </source>
</reference>
<feature type="compositionally biased region" description="Low complexity" evidence="1">
    <location>
        <begin position="1287"/>
        <end position="1302"/>
    </location>
</feature>
<feature type="region of interest" description="Disordered" evidence="1">
    <location>
        <begin position="67"/>
        <end position="86"/>
    </location>
</feature>
<feature type="region of interest" description="Disordered" evidence="1">
    <location>
        <begin position="913"/>
        <end position="1002"/>
    </location>
</feature>
<keyword evidence="3" id="KW-1185">Reference proteome</keyword>
<proteinExistence type="predicted"/>
<feature type="region of interest" description="Disordered" evidence="1">
    <location>
        <begin position="1629"/>
        <end position="1827"/>
    </location>
</feature>
<feature type="compositionally biased region" description="Basic residues" evidence="1">
    <location>
        <begin position="1767"/>
        <end position="1778"/>
    </location>
</feature>
<dbReference type="Proteomes" id="UP000054477">
    <property type="component" value="Unassembled WGS sequence"/>
</dbReference>
<sequence length="1827" mass="198403">MSSPYQFTPRVPVAPHPTPLPVSAYTSQFQNLARAPIHNPYDKFTQPEFDAWIGGITSALRKALGQVDEEPPKVTAPQEDGSLSYPDITVDLSLDDYPADDSFAEIKARRVVRKGKARDPREGPGLGIGNRDQPIELGSSSEEEEEGVDDDDDGDDENELSHIYDEAASLDTEDYWKQGQTSTHHLLVNPRVKSERYVVDEEDDDDGGDDEGEEEGGDELLSSCNESDDEAEKRREAQLEAEEVIELILDDELADYKHAGTIEFFEEDEQGGREQGEAEFDDSEREHSDNEEHDMGTPQPLVSPSDVRRPVQADAEAGIEQTEVEPGTDQPVGDNMQPLKSDTSFPPHDTEQDELPVELPDPWVGPQTYAEDFYTGGDARVMHAHHPNPHFLEEPEVDEIHEEDDIQPADKDTSFPSNSASNPEVFPVVEIPNPWAGPETYAEDYYAGGDINLVPGQSVDPNHLGEEGEDSSRFIMTTDNGETTGSAILEDGDGATEGTSQVGYDVAGEPLVPTASTMSPLQESEAVEVIIVDSDEESTPGIETSMQEARPCDNEGKFESDNLVPSSPLADRIEIEIGASPAGEMGIDYINDVGTGLKTASEEATPAHEEKTAATSDLPSPVLPAAPLSEDKIVSTQFIDTEENAKIFAMSKSVEAVEQAPVTAPHETVTEIFSKVDAHHNGEDVAVSGEDENVKDSENVLLSEREPEVEARPKEDEEILMKEETTSVVHEREETAIDICITPGESGYGDEVMEEFEQLPALSSEPPQSIDLLGISRKPPEILPSQDQDQGPSLGESDPFDRSSAGVKVETQQITIPGYTVIEDEGSVTSEDAEGEPDLDVDILSVSTDLRQENDVDFGYSVEEPFTDPEARLTEEPPDQVADIRVICVDPKDDLKHFNAKSPVSEAEELFISLETEVPSSPDAHQVEASKEKDSLESATLKDTTIIDATDSPAPLTKEPTLPAASLGFATSSEPDSMAPTSIEPKPNGEQPAYLSKSPSSPGVCQRVTDFVGDEQPTSGPESTRLNVRDILQTGATSVLDSSILTTPSVSKGPIITPKPAALFLCNDPYPYSLSTPGIASFIDALKDEAPEEEDRAQDNSMSSSSTLDKNLEDIYLNHIPDDTSNVEDSELQYPIEPGLWSEAAPESPLSFLDTTELLPSTRISDADSAHASEFDRNLITMSQASVVDRAADEDPFKSMATDYVSAQGDDNHEEFSLTEVALSSPIATSIPANGAPQNGITFTPSMASQTGSFLQEIEPQALPANPLDVDDVYTFGHGLKRKRSSSPKPSRLTRTLQSTSTDVIKSAKEKANVVDKDTDEETIRVNPRPKGKGKGSSAGKKQARNPSLNSTASWSSSGVSSAAKFFQHDNQTNSPASSVVSSAASDTMSMTFHPSPTVYKPSAIATRPSIPPHPLFHAHGQKGKQNLQLLSTKAKQQQPQHQTLIGPSFSSLSQIDEQLPSTSTSFLATSTNLQALPAIPLPPPPTPVHVKSSNSPVTRSHCRYHKISVPKEEGGPRVCFLVPGCSLNDKELMEDEEIEDHGDATHEDSLRMVKDVETLDFDAYLIGTLRQLVGLDILREQEVFYLPSPGEEVTRKVLRRSGSERMGVARNTSTHDYSSFAGSPGYSIRSPASTRAPASVAGSSTSFSARRKAIDSDKESINTIHLSDSDSPEDNLTDYEFPSAKRPRPSPSDKGEGGSMGPPGPKPLKSRRSKRLITDLSYQPRAEDEADTSNDESKARRKSQVKKRGIKRSRTNDATDAEISSRKAKKQRSRSKKIAVETRTDSQSPFPQPPTLQQPSPLTPLIETDGHLMEKNRLPDPMHNAV</sequence>
<protein>
    <submittedName>
        <fullName evidence="2">Uncharacterized protein</fullName>
    </submittedName>
</protein>
<feature type="region of interest" description="Disordered" evidence="1">
    <location>
        <begin position="684"/>
        <end position="839"/>
    </location>
</feature>
<feature type="region of interest" description="Disordered" evidence="1">
    <location>
        <begin position="396"/>
        <end position="426"/>
    </location>
</feature>
<feature type="compositionally biased region" description="Basic and acidic residues" evidence="1">
    <location>
        <begin position="550"/>
        <end position="560"/>
    </location>
</feature>
<feature type="region of interest" description="Disordered" evidence="1">
    <location>
        <begin position="598"/>
        <end position="624"/>
    </location>
</feature>
<feature type="region of interest" description="Disordered" evidence="1">
    <location>
        <begin position="855"/>
        <end position="879"/>
    </location>
</feature>
<feature type="region of interest" description="Disordered" evidence="1">
    <location>
        <begin position="452"/>
        <end position="502"/>
    </location>
</feature>
<dbReference type="OrthoDB" id="2804229at2759"/>
<evidence type="ECO:0000313" key="3">
    <source>
        <dbReference type="Proteomes" id="UP000054477"/>
    </source>
</evidence>
<evidence type="ECO:0000313" key="2">
    <source>
        <dbReference type="EMBL" id="KIK09273.1"/>
    </source>
</evidence>
<gene>
    <name evidence="2" type="ORF">K443DRAFT_671766</name>
</gene>
<feature type="compositionally biased region" description="Acidic residues" evidence="1">
    <location>
        <begin position="141"/>
        <end position="158"/>
    </location>
</feature>
<feature type="compositionally biased region" description="Basic and acidic residues" evidence="1">
    <location>
        <begin position="692"/>
        <end position="735"/>
    </location>
</feature>
<feature type="compositionally biased region" description="Basic and acidic residues" evidence="1">
    <location>
        <begin position="1809"/>
        <end position="1821"/>
    </location>
</feature>
<feature type="compositionally biased region" description="Acidic residues" evidence="1">
    <location>
        <begin position="200"/>
        <end position="218"/>
    </location>
</feature>
<organism evidence="2 3">
    <name type="scientific">Laccaria amethystina LaAM-08-1</name>
    <dbReference type="NCBI Taxonomy" id="1095629"/>
    <lineage>
        <taxon>Eukaryota</taxon>
        <taxon>Fungi</taxon>
        <taxon>Dikarya</taxon>
        <taxon>Basidiomycota</taxon>
        <taxon>Agaricomycotina</taxon>
        <taxon>Agaricomycetes</taxon>
        <taxon>Agaricomycetidae</taxon>
        <taxon>Agaricales</taxon>
        <taxon>Agaricineae</taxon>
        <taxon>Hydnangiaceae</taxon>
        <taxon>Laccaria</taxon>
    </lineage>
</organism>
<evidence type="ECO:0000256" key="1">
    <source>
        <dbReference type="SAM" id="MobiDB-lite"/>
    </source>
</evidence>